<sequence length="259" mass="29759">MMNIEGEEMPKPIRLIAAACSDMGIGKNGQLPWSLPKEFQFFLDTITAVSEPGKKNLVVWGRVSWFSCPETVFPLANCINLVLSRKLNAEPPHAHYLCKEFGSVIRLVSEPPLCHIVETIWVLGGPEVYKESLEHPWCDLIYLTDIMADFDCDVFFPKFDRNIFRKQKGNGTTWKRKSKGLRKKIISLHQKGEGYKKISKALLISQNTVAKVVQKLKKYETATISQRRPGHPRKLTPRQERLLMRRVEENWHASSRQLS</sequence>
<dbReference type="PROSITE" id="PS51330">
    <property type="entry name" value="DHFR_2"/>
    <property type="match status" value="1"/>
</dbReference>
<keyword evidence="10" id="KW-1185">Reference proteome</keyword>
<protein>
    <recommendedName>
        <fullName evidence="3">dihydrofolate reductase</fullName>
        <ecNumber evidence="3">1.5.1.3</ecNumber>
    </recommendedName>
</protein>
<dbReference type="GO" id="GO:0004146">
    <property type="term" value="F:dihydrofolate reductase activity"/>
    <property type="evidence" value="ECO:0007669"/>
    <property type="project" value="UniProtKB-EC"/>
</dbReference>
<dbReference type="PRINTS" id="PR00070">
    <property type="entry name" value="DHFR"/>
</dbReference>
<dbReference type="InterPro" id="IPR057667">
    <property type="entry name" value="HTH_SB"/>
</dbReference>
<evidence type="ECO:0000256" key="1">
    <source>
        <dbReference type="ARBA" id="ARBA00004903"/>
    </source>
</evidence>
<evidence type="ECO:0000259" key="8">
    <source>
        <dbReference type="PROSITE" id="PS51330"/>
    </source>
</evidence>
<comment type="pathway">
    <text evidence="1">Cofactor biosynthesis; tetrahydrofolate biosynthesis; 5,6,7,8-tetrahydrofolate from 7,8-dihydrofolate: step 1/1.</text>
</comment>
<dbReference type="InterPro" id="IPR009057">
    <property type="entry name" value="Homeodomain-like_sf"/>
</dbReference>
<dbReference type="CDD" id="cd00209">
    <property type="entry name" value="DHFR"/>
    <property type="match status" value="1"/>
</dbReference>
<keyword evidence="4" id="KW-0554">One-carbon metabolism</keyword>
<reference evidence="9 10" key="1">
    <citation type="submission" date="2018-10" db="EMBL/GenBank/DDBJ databases">
        <title>Genome assembly for a Yunnan-Guizhou Plateau 3E fish, Anabarilius grahami (Regan), and its evolutionary and genetic applications.</title>
        <authorList>
            <person name="Jiang W."/>
        </authorList>
    </citation>
    <scope>NUCLEOTIDE SEQUENCE [LARGE SCALE GENOMIC DNA]</scope>
    <source>
        <strain evidence="9">AG-KIZ</strain>
        <tissue evidence="9">Muscle</tissue>
    </source>
</reference>
<dbReference type="GO" id="GO:0050661">
    <property type="term" value="F:NADP binding"/>
    <property type="evidence" value="ECO:0007669"/>
    <property type="project" value="InterPro"/>
</dbReference>
<evidence type="ECO:0000256" key="6">
    <source>
        <dbReference type="ARBA" id="ARBA00023002"/>
    </source>
</evidence>
<comment type="similarity">
    <text evidence="2">Belongs to the dihydrofolate reductase family.</text>
</comment>
<dbReference type="SUPFAM" id="SSF46689">
    <property type="entry name" value="Homeodomain-like"/>
    <property type="match status" value="1"/>
</dbReference>
<dbReference type="InterPro" id="IPR036388">
    <property type="entry name" value="WH-like_DNA-bd_sf"/>
</dbReference>
<evidence type="ECO:0000313" key="10">
    <source>
        <dbReference type="Proteomes" id="UP000281406"/>
    </source>
</evidence>
<dbReference type="InterPro" id="IPR012259">
    <property type="entry name" value="DHFR"/>
</dbReference>
<evidence type="ECO:0000256" key="3">
    <source>
        <dbReference type="ARBA" id="ARBA00012856"/>
    </source>
</evidence>
<dbReference type="GO" id="GO:0046452">
    <property type="term" value="P:dihydrofolate metabolic process"/>
    <property type="evidence" value="ECO:0007669"/>
    <property type="project" value="TreeGrafter"/>
</dbReference>
<evidence type="ECO:0000256" key="7">
    <source>
        <dbReference type="ARBA" id="ARBA00048873"/>
    </source>
</evidence>
<dbReference type="GO" id="GO:0005739">
    <property type="term" value="C:mitochondrion"/>
    <property type="evidence" value="ECO:0007669"/>
    <property type="project" value="TreeGrafter"/>
</dbReference>
<dbReference type="InterPro" id="IPR024072">
    <property type="entry name" value="DHFR-like_dom_sf"/>
</dbReference>
<name>A0A3N0YC28_ANAGA</name>
<dbReference type="Gene3D" id="3.40.430.10">
    <property type="entry name" value="Dihydrofolate Reductase, subunit A"/>
    <property type="match status" value="1"/>
</dbReference>
<proteinExistence type="inferred from homology"/>
<dbReference type="SUPFAM" id="SSF53597">
    <property type="entry name" value="Dihydrofolate reductase-like"/>
    <property type="match status" value="1"/>
</dbReference>
<feature type="domain" description="DHFR" evidence="8">
    <location>
        <begin position="12"/>
        <end position="190"/>
    </location>
</feature>
<gene>
    <name evidence="9" type="ORF">DPX16_17191</name>
</gene>
<accession>A0A3N0YC28</accession>
<evidence type="ECO:0000256" key="4">
    <source>
        <dbReference type="ARBA" id="ARBA00022563"/>
    </source>
</evidence>
<dbReference type="GO" id="GO:0006730">
    <property type="term" value="P:one-carbon metabolic process"/>
    <property type="evidence" value="ECO:0007669"/>
    <property type="project" value="UniProtKB-KW"/>
</dbReference>
<dbReference type="PANTHER" id="PTHR48069">
    <property type="entry name" value="DIHYDROFOLATE REDUCTASE"/>
    <property type="match status" value="1"/>
</dbReference>
<dbReference type="AlphaFoldDB" id="A0A3N0YC28"/>
<evidence type="ECO:0000256" key="5">
    <source>
        <dbReference type="ARBA" id="ARBA00022857"/>
    </source>
</evidence>
<dbReference type="Proteomes" id="UP000281406">
    <property type="component" value="Unassembled WGS sequence"/>
</dbReference>
<dbReference type="Pfam" id="PF00186">
    <property type="entry name" value="DHFR_1"/>
    <property type="match status" value="1"/>
</dbReference>
<dbReference type="GO" id="GO:0046654">
    <property type="term" value="P:tetrahydrofolate biosynthetic process"/>
    <property type="evidence" value="ECO:0007669"/>
    <property type="project" value="InterPro"/>
</dbReference>
<dbReference type="GO" id="GO:0046655">
    <property type="term" value="P:folic acid metabolic process"/>
    <property type="evidence" value="ECO:0007669"/>
    <property type="project" value="TreeGrafter"/>
</dbReference>
<dbReference type="Pfam" id="PF25787">
    <property type="entry name" value="HTH_SB"/>
    <property type="match status" value="1"/>
</dbReference>
<keyword evidence="5" id="KW-0521">NADP</keyword>
<dbReference type="InterPro" id="IPR001796">
    <property type="entry name" value="DHFR_dom"/>
</dbReference>
<dbReference type="OrthoDB" id="4664297at2759"/>
<comment type="caution">
    <text evidence="9">The sequence shown here is derived from an EMBL/GenBank/DDBJ whole genome shotgun (WGS) entry which is preliminary data.</text>
</comment>
<organism evidence="9 10">
    <name type="scientific">Anabarilius grahami</name>
    <name type="common">Kanglang fish</name>
    <name type="synonym">Barilius grahami</name>
    <dbReference type="NCBI Taxonomy" id="495550"/>
    <lineage>
        <taxon>Eukaryota</taxon>
        <taxon>Metazoa</taxon>
        <taxon>Chordata</taxon>
        <taxon>Craniata</taxon>
        <taxon>Vertebrata</taxon>
        <taxon>Euteleostomi</taxon>
        <taxon>Actinopterygii</taxon>
        <taxon>Neopterygii</taxon>
        <taxon>Teleostei</taxon>
        <taxon>Ostariophysi</taxon>
        <taxon>Cypriniformes</taxon>
        <taxon>Xenocyprididae</taxon>
        <taxon>Xenocypridinae</taxon>
        <taxon>Xenocypridinae incertae sedis</taxon>
        <taxon>Anabarilius</taxon>
    </lineage>
</organism>
<dbReference type="FunFam" id="3.40.430.10:FF:000002">
    <property type="entry name" value="Dihydrofolate reductase"/>
    <property type="match status" value="1"/>
</dbReference>
<dbReference type="Gene3D" id="1.10.10.10">
    <property type="entry name" value="Winged helix-like DNA-binding domain superfamily/Winged helix DNA-binding domain"/>
    <property type="match status" value="1"/>
</dbReference>
<comment type="catalytic activity">
    <reaction evidence="7">
        <text>(6S)-5,6,7,8-tetrahydrofolate + NADP(+) = 7,8-dihydrofolate + NADPH + H(+)</text>
        <dbReference type="Rhea" id="RHEA:15009"/>
        <dbReference type="ChEBI" id="CHEBI:15378"/>
        <dbReference type="ChEBI" id="CHEBI:57451"/>
        <dbReference type="ChEBI" id="CHEBI:57453"/>
        <dbReference type="ChEBI" id="CHEBI:57783"/>
        <dbReference type="ChEBI" id="CHEBI:58349"/>
        <dbReference type="EC" id="1.5.1.3"/>
    </reaction>
</comment>
<dbReference type="EMBL" id="RJVU01048406">
    <property type="protein sequence ID" value="ROL43370.1"/>
    <property type="molecule type" value="Genomic_DNA"/>
</dbReference>
<evidence type="ECO:0000313" key="9">
    <source>
        <dbReference type="EMBL" id="ROL43370.1"/>
    </source>
</evidence>
<dbReference type="PANTHER" id="PTHR48069:SF5">
    <property type="entry name" value="DIHYDROFOLATE REDUCTASE"/>
    <property type="match status" value="1"/>
</dbReference>
<evidence type="ECO:0000256" key="2">
    <source>
        <dbReference type="ARBA" id="ARBA00009539"/>
    </source>
</evidence>
<keyword evidence="6" id="KW-0560">Oxidoreductase</keyword>
<dbReference type="EC" id="1.5.1.3" evidence="3"/>